<dbReference type="OrthoDB" id="1862401at2759"/>
<evidence type="ECO:0000313" key="3">
    <source>
        <dbReference type="Proteomes" id="UP000479710"/>
    </source>
</evidence>
<proteinExistence type="predicted"/>
<reference evidence="2 3" key="1">
    <citation type="submission" date="2019-11" db="EMBL/GenBank/DDBJ databases">
        <title>Whole genome sequence of Oryza granulata.</title>
        <authorList>
            <person name="Li W."/>
        </authorList>
    </citation>
    <scope>NUCLEOTIDE SEQUENCE [LARGE SCALE GENOMIC DNA]</scope>
    <source>
        <strain evidence="3">cv. Menghai</strain>
        <tissue evidence="2">Leaf</tissue>
    </source>
</reference>
<comment type="caution">
    <text evidence="2">The sequence shown here is derived from an EMBL/GenBank/DDBJ whole genome shotgun (WGS) entry which is preliminary data.</text>
</comment>
<accession>A0A6G1EM79</accession>
<dbReference type="AlphaFoldDB" id="A0A6G1EM79"/>
<organism evidence="2 3">
    <name type="scientific">Oryza meyeriana var. granulata</name>
    <dbReference type="NCBI Taxonomy" id="110450"/>
    <lineage>
        <taxon>Eukaryota</taxon>
        <taxon>Viridiplantae</taxon>
        <taxon>Streptophyta</taxon>
        <taxon>Embryophyta</taxon>
        <taxon>Tracheophyta</taxon>
        <taxon>Spermatophyta</taxon>
        <taxon>Magnoliopsida</taxon>
        <taxon>Liliopsida</taxon>
        <taxon>Poales</taxon>
        <taxon>Poaceae</taxon>
        <taxon>BOP clade</taxon>
        <taxon>Oryzoideae</taxon>
        <taxon>Oryzeae</taxon>
        <taxon>Oryzinae</taxon>
        <taxon>Oryza</taxon>
        <taxon>Oryza meyeriana</taxon>
    </lineage>
</organism>
<feature type="signal peptide" evidence="1">
    <location>
        <begin position="1"/>
        <end position="26"/>
    </location>
</feature>
<dbReference type="EMBL" id="SPHZ02000003">
    <property type="protein sequence ID" value="KAF0925728.1"/>
    <property type="molecule type" value="Genomic_DNA"/>
</dbReference>
<dbReference type="Proteomes" id="UP000479710">
    <property type="component" value="Unassembled WGS sequence"/>
</dbReference>
<evidence type="ECO:0000256" key="1">
    <source>
        <dbReference type="SAM" id="SignalP"/>
    </source>
</evidence>
<sequence length="105" mass="11405">MSARRCWMLAATVAAFLAAQVALVCAMAWGGALQGMSPWEKVVNTLFLAMKSTVAAVAQAEVMHAAEDPLARWDWMETAAALPLQRTLNVSRSTRFPVYEATDFG</sequence>
<keyword evidence="3" id="KW-1185">Reference proteome</keyword>
<name>A0A6G1EM79_9ORYZ</name>
<keyword evidence="1" id="KW-0732">Signal</keyword>
<protein>
    <submittedName>
        <fullName evidence="2">Uncharacterized protein</fullName>
    </submittedName>
</protein>
<evidence type="ECO:0000313" key="2">
    <source>
        <dbReference type="EMBL" id="KAF0925728.1"/>
    </source>
</evidence>
<feature type="chain" id="PRO_5026183837" evidence="1">
    <location>
        <begin position="27"/>
        <end position="105"/>
    </location>
</feature>
<gene>
    <name evidence="2" type="ORF">E2562_017289</name>
</gene>